<protein>
    <recommendedName>
        <fullName evidence="3">DUF3820 family protein</fullName>
    </recommendedName>
</protein>
<evidence type="ECO:0008006" key="3">
    <source>
        <dbReference type="Google" id="ProtNLM"/>
    </source>
</evidence>
<dbReference type="Proteomes" id="UP000249239">
    <property type="component" value="Unassembled WGS sequence"/>
</dbReference>
<dbReference type="AlphaFoldDB" id="A0A2W7NAZ7"/>
<dbReference type="EMBL" id="QKZK01000016">
    <property type="protein sequence ID" value="PZX15297.1"/>
    <property type="molecule type" value="Genomic_DNA"/>
</dbReference>
<dbReference type="InterPro" id="IPR024530">
    <property type="entry name" value="QSregVF_b"/>
</dbReference>
<reference evidence="1 2" key="1">
    <citation type="submission" date="2018-06" db="EMBL/GenBank/DDBJ databases">
        <title>Genomic Encyclopedia of Archaeal and Bacterial Type Strains, Phase II (KMG-II): from individual species to whole genera.</title>
        <authorList>
            <person name="Goeker M."/>
        </authorList>
    </citation>
    <scope>NUCLEOTIDE SEQUENCE [LARGE SCALE GENOMIC DNA]</scope>
    <source>
        <strain evidence="1 2">DSM 6779</strain>
    </source>
</reference>
<sequence length="111" mass="13071">MYLCKNKRKVKKTLHNHQPECRLSPYLIIPNNMEQPTGAFNPQILQELITTRMPYGKYKGSPICDIPEHYLVWYQQKGFPPGKLGVLMGTMYEIRLNGLEFLITKLRQMMR</sequence>
<accession>A0A2W7NAZ7</accession>
<gene>
    <name evidence="1" type="ORF">LX69_02134</name>
</gene>
<organism evidence="1 2">
    <name type="scientific">Breznakibacter xylanolyticus</name>
    <dbReference type="NCBI Taxonomy" id="990"/>
    <lineage>
        <taxon>Bacteria</taxon>
        <taxon>Pseudomonadati</taxon>
        <taxon>Bacteroidota</taxon>
        <taxon>Bacteroidia</taxon>
        <taxon>Marinilabiliales</taxon>
        <taxon>Marinilabiliaceae</taxon>
        <taxon>Breznakibacter</taxon>
    </lineage>
</organism>
<name>A0A2W7NAZ7_9BACT</name>
<comment type="caution">
    <text evidence="1">The sequence shown here is derived from an EMBL/GenBank/DDBJ whole genome shotgun (WGS) entry which is preliminary data.</text>
</comment>
<evidence type="ECO:0000313" key="1">
    <source>
        <dbReference type="EMBL" id="PZX15297.1"/>
    </source>
</evidence>
<evidence type="ECO:0000313" key="2">
    <source>
        <dbReference type="Proteomes" id="UP000249239"/>
    </source>
</evidence>
<keyword evidence="2" id="KW-1185">Reference proteome</keyword>
<dbReference type="Pfam" id="PF12843">
    <property type="entry name" value="QSregVF_b"/>
    <property type="match status" value="1"/>
</dbReference>
<proteinExistence type="predicted"/>